<evidence type="ECO:0000259" key="4">
    <source>
        <dbReference type="Pfam" id="PF00931"/>
    </source>
</evidence>
<evidence type="ECO:0000256" key="2">
    <source>
        <dbReference type="ARBA" id="ARBA00022741"/>
    </source>
</evidence>
<dbReference type="GO" id="GO:0043531">
    <property type="term" value="F:ADP binding"/>
    <property type="evidence" value="ECO:0007669"/>
    <property type="project" value="InterPro"/>
</dbReference>
<dbReference type="GO" id="GO:0006952">
    <property type="term" value="P:defense response"/>
    <property type="evidence" value="ECO:0007669"/>
    <property type="project" value="UniProtKB-KW"/>
</dbReference>
<protein>
    <submittedName>
        <fullName evidence="6">Putative P-loop containing nucleoside triphosphate hydrolase</fullName>
    </submittedName>
</protein>
<dbReference type="InterPro" id="IPR038005">
    <property type="entry name" value="RX-like_CC"/>
</dbReference>
<dbReference type="InterPro" id="IPR002182">
    <property type="entry name" value="NB-ARC"/>
</dbReference>
<keyword evidence="3" id="KW-0611">Plant defense</keyword>
<evidence type="ECO:0000313" key="7">
    <source>
        <dbReference type="Proteomes" id="UP000238479"/>
    </source>
</evidence>
<evidence type="ECO:0000313" key="6">
    <source>
        <dbReference type="EMBL" id="PRQ39802.1"/>
    </source>
</evidence>
<dbReference type="STRING" id="74649.A0A2P6R047"/>
<organism evidence="6 7">
    <name type="scientific">Rosa chinensis</name>
    <name type="common">China rose</name>
    <dbReference type="NCBI Taxonomy" id="74649"/>
    <lineage>
        <taxon>Eukaryota</taxon>
        <taxon>Viridiplantae</taxon>
        <taxon>Streptophyta</taxon>
        <taxon>Embryophyta</taxon>
        <taxon>Tracheophyta</taxon>
        <taxon>Spermatophyta</taxon>
        <taxon>Magnoliopsida</taxon>
        <taxon>eudicotyledons</taxon>
        <taxon>Gunneridae</taxon>
        <taxon>Pentapetalae</taxon>
        <taxon>rosids</taxon>
        <taxon>fabids</taxon>
        <taxon>Rosales</taxon>
        <taxon>Rosaceae</taxon>
        <taxon>Rosoideae</taxon>
        <taxon>Rosoideae incertae sedis</taxon>
        <taxon>Rosa</taxon>
    </lineage>
</organism>
<gene>
    <name evidence="6" type="ORF">RchiOBHm_Chr4g0429191</name>
</gene>
<reference evidence="6 7" key="1">
    <citation type="journal article" date="2018" name="Nat. Genet.">
        <title>The Rosa genome provides new insights in the design of modern roses.</title>
        <authorList>
            <person name="Bendahmane M."/>
        </authorList>
    </citation>
    <scope>NUCLEOTIDE SEQUENCE [LARGE SCALE GENOMIC DNA]</scope>
    <source>
        <strain evidence="7">cv. Old Blush</strain>
    </source>
</reference>
<dbReference type="InterPro" id="IPR041118">
    <property type="entry name" value="Rx_N"/>
</dbReference>
<keyword evidence="1" id="KW-0677">Repeat</keyword>
<dbReference type="Pfam" id="PF00931">
    <property type="entry name" value="NB-ARC"/>
    <property type="match status" value="1"/>
</dbReference>
<dbReference type="Pfam" id="PF18052">
    <property type="entry name" value="Rx_N"/>
    <property type="match status" value="1"/>
</dbReference>
<dbReference type="SUPFAM" id="SSF52540">
    <property type="entry name" value="P-loop containing nucleoside triphosphate hydrolases"/>
    <property type="match status" value="1"/>
</dbReference>
<keyword evidence="6" id="KW-0378">Hydrolase</keyword>
<dbReference type="OMA" id="SMIFCCK"/>
<dbReference type="PANTHER" id="PTHR19338">
    <property type="entry name" value="TRANSLOCASE OF INNER MITOCHONDRIAL MEMBRANE 13 HOMOLOG"/>
    <property type="match status" value="1"/>
</dbReference>
<dbReference type="InterPro" id="IPR027417">
    <property type="entry name" value="P-loop_NTPase"/>
</dbReference>
<dbReference type="Proteomes" id="UP000238479">
    <property type="component" value="Chromosome 4"/>
</dbReference>
<dbReference type="EMBL" id="PDCK01000042">
    <property type="protein sequence ID" value="PRQ39802.1"/>
    <property type="molecule type" value="Genomic_DNA"/>
</dbReference>
<dbReference type="GO" id="GO:0016787">
    <property type="term" value="F:hydrolase activity"/>
    <property type="evidence" value="ECO:0007669"/>
    <property type="project" value="UniProtKB-KW"/>
</dbReference>
<dbReference type="Gramene" id="PRQ39802">
    <property type="protein sequence ID" value="PRQ39802"/>
    <property type="gene ID" value="RchiOBHm_Chr4g0429191"/>
</dbReference>
<name>A0A2P6R047_ROSCH</name>
<dbReference type="CDD" id="cd14798">
    <property type="entry name" value="RX-CC_like"/>
    <property type="match status" value="1"/>
</dbReference>
<sequence>MAEAVVSFVVERLGDFIIQQGKFLYGVSDQVELAQTELQLMKGFLKDADARQSDDETVRIWVAKIREAACDLEDVIEIYALKVACKREGGIKSVLKRFGCMLKEGVDLHKIGAKIRVITTNISDLRLCLQTYNIRELRESTEGVTSVYERQQQLRRTYSHIMDRDVTDTGWLGKTTLAKQVYHDREVRQHFDSFAWVCISQRCQVRDVWEEILIKVSALQREENAKMKDGEIAKKLYLVQQESKCLVVIDDVWSVGTWDTLKAAFPLYSGISTRKKDLGKKMLRYCSGLPLPSLCLQDFLQERTQLMSGIWCIKIFIHTLEEAKATNKNAAVHRGCWH</sequence>
<dbReference type="PANTHER" id="PTHR19338:SF66">
    <property type="entry name" value="NB-ARC DOMAIN-CONTAINING PROTEIN"/>
    <property type="match status" value="1"/>
</dbReference>
<feature type="domain" description="NB-ARC" evidence="4">
    <location>
        <begin position="170"/>
        <end position="278"/>
    </location>
</feature>
<dbReference type="Gene3D" id="3.40.50.300">
    <property type="entry name" value="P-loop containing nucleotide triphosphate hydrolases"/>
    <property type="match status" value="1"/>
</dbReference>
<keyword evidence="2" id="KW-0547">Nucleotide-binding</keyword>
<dbReference type="Gene3D" id="1.20.5.4130">
    <property type="match status" value="1"/>
</dbReference>
<accession>A0A2P6R047</accession>
<feature type="domain" description="Disease resistance N-terminal" evidence="5">
    <location>
        <begin position="5"/>
        <end position="88"/>
    </location>
</feature>
<evidence type="ECO:0000256" key="1">
    <source>
        <dbReference type="ARBA" id="ARBA00022737"/>
    </source>
</evidence>
<dbReference type="AlphaFoldDB" id="A0A2P6R047"/>
<evidence type="ECO:0000259" key="5">
    <source>
        <dbReference type="Pfam" id="PF18052"/>
    </source>
</evidence>
<keyword evidence="7" id="KW-1185">Reference proteome</keyword>
<evidence type="ECO:0000256" key="3">
    <source>
        <dbReference type="ARBA" id="ARBA00022821"/>
    </source>
</evidence>
<comment type="caution">
    <text evidence="6">The sequence shown here is derived from an EMBL/GenBank/DDBJ whole genome shotgun (WGS) entry which is preliminary data.</text>
</comment>
<proteinExistence type="predicted"/>